<dbReference type="Pfam" id="PF00266">
    <property type="entry name" value="Aminotran_5"/>
    <property type="match status" value="1"/>
</dbReference>
<dbReference type="PROSITE" id="PS00595">
    <property type="entry name" value="AA_TRANSFER_CLASS_5"/>
    <property type="match status" value="1"/>
</dbReference>
<evidence type="ECO:0000256" key="5">
    <source>
        <dbReference type="ARBA" id="ARBA00023004"/>
    </source>
</evidence>
<keyword evidence="6" id="KW-0411">Iron-sulfur</keyword>
<dbReference type="PIRSF" id="PIRSF005572">
    <property type="entry name" value="NifS"/>
    <property type="match status" value="1"/>
</dbReference>
<keyword evidence="9" id="KW-0808">Transferase</keyword>
<organism evidence="9 10">
    <name type="scientific">Suicoccus acidiformans</name>
    <dbReference type="NCBI Taxonomy" id="2036206"/>
    <lineage>
        <taxon>Bacteria</taxon>
        <taxon>Bacillati</taxon>
        <taxon>Bacillota</taxon>
        <taxon>Bacilli</taxon>
        <taxon>Lactobacillales</taxon>
        <taxon>Aerococcaceae</taxon>
        <taxon>Suicoccus</taxon>
    </lineage>
</organism>
<dbReference type="GO" id="GO:0051536">
    <property type="term" value="F:iron-sulfur cluster binding"/>
    <property type="evidence" value="ECO:0007669"/>
    <property type="project" value="UniProtKB-KW"/>
</dbReference>
<keyword evidence="4" id="KW-0663">Pyridoxal phosphate</keyword>
<name>A0A347WLJ7_9LACT</name>
<comment type="similarity">
    <text evidence="2">Belongs to the class-V pyridoxal-phosphate-dependent aminotransferase family. NifS/IscS subfamily.</text>
</comment>
<dbReference type="InterPro" id="IPR015421">
    <property type="entry name" value="PyrdxlP-dep_Trfase_major"/>
</dbReference>
<keyword evidence="9" id="KW-0032">Aminotransferase</keyword>
<evidence type="ECO:0000256" key="1">
    <source>
        <dbReference type="ARBA" id="ARBA00001933"/>
    </source>
</evidence>
<dbReference type="SUPFAM" id="SSF53383">
    <property type="entry name" value="PLP-dependent transferases"/>
    <property type="match status" value="1"/>
</dbReference>
<reference evidence="9 10" key="1">
    <citation type="submission" date="2017-09" db="EMBL/GenBank/DDBJ databases">
        <title>Complete genome sequence of Oxytococcus suis strain ZY16052.</title>
        <authorList>
            <person name="Li F."/>
        </authorList>
    </citation>
    <scope>NUCLEOTIDE SEQUENCE [LARGE SCALE GENOMIC DNA]</scope>
    <source>
        <strain evidence="9 10">ZY16052</strain>
    </source>
</reference>
<gene>
    <name evidence="9" type="ORF">CL176_08055</name>
</gene>
<dbReference type="KEGG" id="abae:CL176_08055"/>
<dbReference type="AlphaFoldDB" id="A0A347WLJ7"/>
<comment type="cofactor">
    <cofactor evidence="1 7">
        <name>pyridoxal 5'-phosphate</name>
        <dbReference type="ChEBI" id="CHEBI:597326"/>
    </cofactor>
</comment>
<keyword evidence="3" id="KW-0479">Metal-binding</keyword>
<evidence type="ECO:0000256" key="3">
    <source>
        <dbReference type="ARBA" id="ARBA00022723"/>
    </source>
</evidence>
<evidence type="ECO:0000259" key="8">
    <source>
        <dbReference type="Pfam" id="PF00266"/>
    </source>
</evidence>
<dbReference type="PANTHER" id="PTHR11601:SF50">
    <property type="entry name" value="CYSTEINE DESULFURASE ISCS 2-RELATED"/>
    <property type="match status" value="1"/>
</dbReference>
<protein>
    <submittedName>
        <fullName evidence="9">Aminotransferase</fullName>
    </submittedName>
</protein>
<dbReference type="InterPro" id="IPR015422">
    <property type="entry name" value="PyrdxlP-dep_Trfase_small"/>
</dbReference>
<keyword evidence="5" id="KW-0408">Iron</keyword>
<proteinExistence type="inferred from homology"/>
<dbReference type="PANTHER" id="PTHR11601">
    <property type="entry name" value="CYSTEINE DESULFURYLASE FAMILY MEMBER"/>
    <property type="match status" value="1"/>
</dbReference>
<evidence type="ECO:0000313" key="9">
    <source>
        <dbReference type="EMBL" id="AXY25954.1"/>
    </source>
</evidence>
<dbReference type="GO" id="GO:0046872">
    <property type="term" value="F:metal ion binding"/>
    <property type="evidence" value="ECO:0007669"/>
    <property type="project" value="UniProtKB-KW"/>
</dbReference>
<dbReference type="Gene3D" id="3.40.640.10">
    <property type="entry name" value="Type I PLP-dependent aspartate aminotransferase-like (Major domain)"/>
    <property type="match status" value="1"/>
</dbReference>
<dbReference type="Gene3D" id="1.10.260.50">
    <property type="match status" value="1"/>
</dbReference>
<accession>A0A347WLJ7</accession>
<evidence type="ECO:0000256" key="4">
    <source>
        <dbReference type="ARBA" id="ARBA00022898"/>
    </source>
</evidence>
<keyword evidence="10" id="KW-1185">Reference proteome</keyword>
<dbReference type="GO" id="GO:0008483">
    <property type="term" value="F:transaminase activity"/>
    <property type="evidence" value="ECO:0007669"/>
    <property type="project" value="UniProtKB-KW"/>
</dbReference>
<dbReference type="InterPro" id="IPR016454">
    <property type="entry name" value="Cysteine_dSase"/>
</dbReference>
<dbReference type="EMBL" id="CP023434">
    <property type="protein sequence ID" value="AXY25954.1"/>
    <property type="molecule type" value="Genomic_DNA"/>
</dbReference>
<feature type="domain" description="Aminotransferase class V" evidence="8">
    <location>
        <begin position="2"/>
        <end position="365"/>
    </location>
</feature>
<dbReference type="Proteomes" id="UP000263232">
    <property type="component" value="Chromosome"/>
</dbReference>
<dbReference type="OrthoDB" id="9808002at2"/>
<dbReference type="InterPro" id="IPR015424">
    <property type="entry name" value="PyrdxlP-dep_Trfase"/>
</dbReference>
<dbReference type="InterPro" id="IPR000192">
    <property type="entry name" value="Aminotrans_V_dom"/>
</dbReference>
<evidence type="ECO:0000313" key="10">
    <source>
        <dbReference type="Proteomes" id="UP000263232"/>
    </source>
</evidence>
<dbReference type="Gene3D" id="3.90.1150.10">
    <property type="entry name" value="Aspartate Aminotransferase, domain 1"/>
    <property type="match status" value="1"/>
</dbReference>
<evidence type="ECO:0000256" key="7">
    <source>
        <dbReference type="RuleBase" id="RU004504"/>
    </source>
</evidence>
<sequence>MIYLDNSATTKPYPEVIETAGTVAERYFANPSSAHQLGEEASALLKQARQQIAQILKVRADEVYFTASGTEANNWVLQGIVDALHSKNTDRKRVLLSAIEHPASLQQIELLQRKGYDVDLVPVDQWGRLDTDKLRDMLDEHVLLLSTMAVNNEVGTVQPLAAIAEIIADYPQLIWHVDGVQAVTTELELLRNKRIDLLTLSAHKFHGLRGVGVLVKKERVASYPLLYGGGQEAGQRSSTENLPAIVASAKALRLADDAQAEARRRLHDFRVQLVTALEEAGWQIFGGAYTSTHIVCAALPPIPGEVLLHAFERMGIFVSTTSACSSRSHNPHATLNAMRVSSNISNSAIRLSLSHTTTQADITAFIQALPKVTQMKGKG</sequence>
<dbReference type="InterPro" id="IPR020578">
    <property type="entry name" value="Aminotrans_V_PyrdxlP_BS"/>
</dbReference>
<dbReference type="RefSeq" id="WP_118990854.1">
    <property type="nucleotide sequence ID" value="NZ_CP023434.1"/>
</dbReference>
<evidence type="ECO:0000256" key="6">
    <source>
        <dbReference type="ARBA" id="ARBA00023014"/>
    </source>
</evidence>
<evidence type="ECO:0000256" key="2">
    <source>
        <dbReference type="ARBA" id="ARBA00006490"/>
    </source>
</evidence>